<evidence type="ECO:0000259" key="1">
    <source>
        <dbReference type="Pfam" id="PF09922"/>
    </source>
</evidence>
<dbReference type="KEGG" id="acel:acsn021_40310"/>
<proteinExistence type="predicted"/>
<dbReference type="InterPro" id="IPR054331">
    <property type="entry name" value="LiaF_TM"/>
</dbReference>
<dbReference type="PANTHER" id="PTHR40763:SF5">
    <property type="entry name" value="MEMBRANE PROTEIN"/>
    <property type="match status" value="1"/>
</dbReference>
<dbReference type="EMBL" id="AP023367">
    <property type="protein sequence ID" value="BCJ96462.1"/>
    <property type="molecule type" value="Genomic_DNA"/>
</dbReference>
<dbReference type="InterPro" id="IPR024425">
    <property type="entry name" value="LiaF-like_C"/>
</dbReference>
<feature type="domain" description="Cell wall-active antibiotics response LiaF-like C-terminal" evidence="1">
    <location>
        <begin position="200"/>
        <end position="258"/>
    </location>
</feature>
<dbReference type="AlphaFoldDB" id="A0A6S6RB48"/>
<dbReference type="Pfam" id="PF22570">
    <property type="entry name" value="LiaF-TM"/>
    <property type="match status" value="1"/>
</dbReference>
<dbReference type="Pfam" id="PF09922">
    <property type="entry name" value="LiaF-like_C"/>
    <property type="match status" value="1"/>
</dbReference>
<dbReference type="RefSeq" id="WP_184095267.1">
    <property type="nucleotide sequence ID" value="NZ_AP023367.1"/>
</dbReference>
<gene>
    <name evidence="3" type="ORF">acsn021_40310</name>
</gene>
<dbReference type="Proteomes" id="UP000515561">
    <property type="component" value="Chromosome"/>
</dbReference>
<reference evidence="3 4" key="1">
    <citation type="journal article" date="2016" name="Int. J. Syst. Evol. Microbiol.">
        <title>Descriptions of Anaerotaenia torta gen. nov., sp. nov. and Anaerocolumna cellulosilytica gen. nov., sp. nov. isolated from a methanogenic reactor of cattle waste.</title>
        <authorList>
            <person name="Uek A."/>
            <person name="Ohtaki Y."/>
            <person name="Kaku N."/>
            <person name="Ueki K."/>
        </authorList>
    </citation>
    <scope>NUCLEOTIDE SEQUENCE [LARGE SCALE GENOMIC DNA]</scope>
    <source>
        <strain evidence="3 4">SN021</strain>
    </source>
</reference>
<dbReference type="SUPFAM" id="SSF103473">
    <property type="entry name" value="MFS general substrate transporter"/>
    <property type="match status" value="1"/>
</dbReference>
<organism evidence="3 4">
    <name type="scientific">Anaerocolumna cellulosilytica</name>
    <dbReference type="NCBI Taxonomy" id="433286"/>
    <lineage>
        <taxon>Bacteria</taxon>
        <taxon>Bacillati</taxon>
        <taxon>Bacillota</taxon>
        <taxon>Clostridia</taxon>
        <taxon>Lachnospirales</taxon>
        <taxon>Lachnospiraceae</taxon>
        <taxon>Anaerocolumna</taxon>
    </lineage>
</organism>
<protein>
    <submittedName>
        <fullName evidence="3">Uncharacterized protein</fullName>
    </submittedName>
</protein>
<dbReference type="InterPro" id="IPR036259">
    <property type="entry name" value="MFS_trans_sf"/>
</dbReference>
<name>A0A6S6RB48_9FIRM</name>
<feature type="domain" description="LiaF transmembrane" evidence="2">
    <location>
        <begin position="9"/>
        <end position="104"/>
    </location>
</feature>
<dbReference type="PANTHER" id="PTHR40763">
    <property type="entry name" value="MEMBRANE PROTEIN-RELATED"/>
    <property type="match status" value="1"/>
</dbReference>
<evidence type="ECO:0000313" key="4">
    <source>
        <dbReference type="Proteomes" id="UP000515561"/>
    </source>
</evidence>
<evidence type="ECO:0000313" key="3">
    <source>
        <dbReference type="EMBL" id="BCJ96462.1"/>
    </source>
</evidence>
<sequence>MKDTNSKPILGIIFILLGVLLAAKVFGLFDYITFNGWWTFFIIIPCFLGLFQGNNFSGSFFGLGIGIILFLGMNQLISWRVAPQLIAGLIFAAIGLSFLFKDEKIKKDKTKDDSRYRTYDTEADKGKEQAKTYEKQAQMHEEQANAHEEQFKTFENQAKTYDDQFTNNGQGYYKTFGSGRRNQYNAVLNGRVVQIMEEEFTGCTVTAIMGNLQLDLRNAIIREDVVVDVTCLLGGLDIFVPANAKVSVSCTPILGGVENRVSLSGRGMRDTVTIYIRGTCVLGGIEIR</sequence>
<accession>A0A6S6RB48</accession>
<evidence type="ECO:0000259" key="2">
    <source>
        <dbReference type="Pfam" id="PF22570"/>
    </source>
</evidence>
<keyword evidence="4" id="KW-1185">Reference proteome</keyword>